<name>A0A399J4U8_9RHOB</name>
<reference evidence="1 2" key="1">
    <citation type="submission" date="2018-08" db="EMBL/GenBank/DDBJ databases">
        <title>Pseudooceanicola sediminis CY03 in the family Rhodobacteracea.</title>
        <authorList>
            <person name="Zhang Y.-J."/>
        </authorList>
    </citation>
    <scope>NUCLEOTIDE SEQUENCE [LARGE SCALE GENOMIC DNA]</scope>
    <source>
        <strain evidence="1 2">CY03</strain>
    </source>
</reference>
<comment type="caution">
    <text evidence="1">The sequence shown here is derived from an EMBL/GenBank/DDBJ whole genome shotgun (WGS) entry which is preliminary data.</text>
</comment>
<organism evidence="1 2">
    <name type="scientific">Pseudooceanicola sediminis</name>
    <dbReference type="NCBI Taxonomy" id="2211117"/>
    <lineage>
        <taxon>Bacteria</taxon>
        <taxon>Pseudomonadati</taxon>
        <taxon>Pseudomonadota</taxon>
        <taxon>Alphaproteobacteria</taxon>
        <taxon>Rhodobacterales</taxon>
        <taxon>Paracoccaceae</taxon>
        <taxon>Pseudooceanicola</taxon>
    </lineage>
</organism>
<evidence type="ECO:0000313" key="2">
    <source>
        <dbReference type="Proteomes" id="UP000265848"/>
    </source>
</evidence>
<proteinExistence type="predicted"/>
<protein>
    <submittedName>
        <fullName evidence="1">Uncharacterized protein</fullName>
    </submittedName>
</protein>
<sequence>MVLLSPEGDFVRRIDWVVQPRAVLFQVAYVRARPAGTGYILGVRDFLHCHWAMRGLMFNGRGWVFSSAARVSLMAGATE</sequence>
<accession>A0A399J4U8</accession>
<gene>
    <name evidence="1" type="ORF">DL237_00195</name>
</gene>
<dbReference type="AlphaFoldDB" id="A0A399J4U8"/>
<dbReference type="EMBL" id="QWJJ01000001">
    <property type="protein sequence ID" value="RII40483.1"/>
    <property type="molecule type" value="Genomic_DNA"/>
</dbReference>
<dbReference type="Proteomes" id="UP000265848">
    <property type="component" value="Unassembled WGS sequence"/>
</dbReference>
<evidence type="ECO:0000313" key="1">
    <source>
        <dbReference type="EMBL" id="RII40483.1"/>
    </source>
</evidence>
<keyword evidence="2" id="KW-1185">Reference proteome</keyword>